<evidence type="ECO:0000313" key="8">
    <source>
        <dbReference type="Proteomes" id="UP001209570"/>
    </source>
</evidence>
<protein>
    <recommendedName>
        <fullName evidence="9">Beta-glucan synthesis-associated protein</fullName>
    </recommendedName>
</protein>
<organism evidence="7 8">
    <name type="scientific">Pythium insidiosum</name>
    <name type="common">Pythiosis disease agent</name>
    <dbReference type="NCBI Taxonomy" id="114742"/>
    <lineage>
        <taxon>Eukaryota</taxon>
        <taxon>Sar</taxon>
        <taxon>Stramenopiles</taxon>
        <taxon>Oomycota</taxon>
        <taxon>Peronosporomycetes</taxon>
        <taxon>Pythiales</taxon>
        <taxon>Pythiaceae</taxon>
        <taxon>Pythium</taxon>
    </lineage>
</organism>
<dbReference type="SUPFAM" id="SSF49899">
    <property type="entry name" value="Concanavalin A-like lectins/glucanases"/>
    <property type="match status" value="1"/>
</dbReference>
<dbReference type="FunFam" id="2.60.120.200:FF:000157">
    <property type="entry name" value="Beta-glucan synthesis-associated protein SKN1"/>
    <property type="match status" value="1"/>
</dbReference>
<evidence type="ECO:0000256" key="5">
    <source>
        <dbReference type="SAM" id="Phobius"/>
    </source>
</evidence>
<comment type="subcellular location">
    <subcellularLocation>
        <location evidence="1">Membrane</location>
    </subcellularLocation>
</comment>
<dbReference type="Gene3D" id="2.60.120.200">
    <property type="match status" value="2"/>
</dbReference>
<dbReference type="GO" id="GO:0071555">
    <property type="term" value="P:cell wall organization"/>
    <property type="evidence" value="ECO:0007669"/>
    <property type="project" value="UniProtKB-KW"/>
</dbReference>
<keyword evidence="5" id="KW-1133">Transmembrane helix</keyword>
<keyword evidence="8" id="KW-1185">Reference proteome</keyword>
<keyword evidence="2 5" id="KW-0472">Membrane</keyword>
<keyword evidence="5" id="KW-0812">Transmembrane</keyword>
<keyword evidence="6" id="KW-0732">Signal</keyword>
<keyword evidence="4" id="KW-0961">Cell wall biogenesis/degradation</keyword>
<dbReference type="AlphaFoldDB" id="A0AAD5LUU9"/>
<dbReference type="Pfam" id="PF03935">
    <property type="entry name" value="SKN1_KRE6_Sbg1"/>
    <property type="match status" value="2"/>
</dbReference>
<evidence type="ECO:0000313" key="7">
    <source>
        <dbReference type="EMBL" id="KAJ0393919.1"/>
    </source>
</evidence>
<dbReference type="Proteomes" id="UP001209570">
    <property type="component" value="Unassembled WGS sequence"/>
</dbReference>
<name>A0AAD5LUU9_PYTIN</name>
<sequence>MLLLLAAALGSRPVDAATTGTATVGYNAKSGVRPWVDVYTPRSVYNATSSRGGAWELVFSDEFNVPGRNFAAGGDYLWTALELPDSVNAALEYYSVNMTSTKNESDGRGVFQIEIREEPNITFTVFNAYSRPPSFEDHSMYYRAGMVQSWNKFCFQGGMVEVKAQLPGAISAASGNPDLTGNDRVRVKNNEYYPTWPGIWFLGNLGRALFTASTNRMWPWSFNECDSTLQQSQRISACNSNPGHGLNKNQGRGAPEIDLLEGGGVAVSTSIQVAPGMPDAFRIIPPSQDSNPYCVYGGECTTPGANFPGIPTAVYAKRGHASWYQGLRYAPNTVCAPDGTLMQTPSTVIGNLKKGITDNTCKGVNTCPASHDGGSDVTRIDNTTRYWGVNAEGGCMPIINGYMGSYLCDPDNSGSKCAEPLRDGNTKTNILPTFSYQMDAISANSGLPLRAYTGWMRYQLEWVMGPDGYVRWMVDDVPIFEIPSKAITDPPQDDANSNPRKVMIEEPLYIIFNVALSTSWGARPPNPGKPCRGDGKDAKINKICDDFPMYLKIDYIRIWQDLSPSSTMAIGCDPPTHPTKKWIEDHLEEYEDPKNKVIPVKGGAPCFSNNDCTVSTIAAAVIVTGKCENSKCVCTQNTWGGPRCTTPLNDGGSGSTRGFGPSIAVAAVFGALGVIVICIVVFRLTRKRNRQLLEQSYASKASNELHDLADAPSQSEAQAQSKSNAVV</sequence>
<gene>
    <name evidence="7" type="ORF">P43SY_011472</name>
</gene>
<evidence type="ECO:0008006" key="9">
    <source>
        <dbReference type="Google" id="ProtNLM"/>
    </source>
</evidence>
<evidence type="ECO:0000256" key="1">
    <source>
        <dbReference type="ARBA" id="ARBA00004370"/>
    </source>
</evidence>
<dbReference type="PANTHER" id="PTHR31361">
    <property type="entry name" value="BETA-GLUCAN SYNTHESIS-ASSOCIATED PROTEIN KRE6-RELATED"/>
    <property type="match status" value="1"/>
</dbReference>
<feature type="chain" id="PRO_5042152080" description="Beta-glucan synthesis-associated protein" evidence="6">
    <location>
        <begin position="17"/>
        <end position="727"/>
    </location>
</feature>
<evidence type="ECO:0000256" key="6">
    <source>
        <dbReference type="SAM" id="SignalP"/>
    </source>
</evidence>
<evidence type="ECO:0000256" key="2">
    <source>
        <dbReference type="ARBA" id="ARBA00023136"/>
    </source>
</evidence>
<reference evidence="7" key="1">
    <citation type="submission" date="2021-12" db="EMBL/GenBank/DDBJ databases">
        <title>Prjna785345.</title>
        <authorList>
            <person name="Rujirawat T."/>
            <person name="Krajaejun T."/>
        </authorList>
    </citation>
    <scope>NUCLEOTIDE SEQUENCE</scope>
    <source>
        <strain evidence="7">Pi057C3</strain>
    </source>
</reference>
<dbReference type="PANTHER" id="PTHR31361:SF1">
    <property type="entry name" value="BETA-GLUCAN SYNTHESIS-ASSOCIATED PROTEIN KRE6-RELATED"/>
    <property type="match status" value="1"/>
</dbReference>
<dbReference type="GO" id="GO:0015926">
    <property type="term" value="F:glucosidase activity"/>
    <property type="evidence" value="ECO:0007669"/>
    <property type="project" value="TreeGrafter"/>
</dbReference>
<dbReference type="InterPro" id="IPR013320">
    <property type="entry name" value="ConA-like_dom_sf"/>
</dbReference>
<proteinExistence type="predicted"/>
<comment type="caution">
    <text evidence="7">The sequence shown here is derived from an EMBL/GenBank/DDBJ whole genome shotgun (WGS) entry which is preliminary data.</text>
</comment>
<dbReference type="GO" id="GO:0005789">
    <property type="term" value="C:endoplasmic reticulum membrane"/>
    <property type="evidence" value="ECO:0007669"/>
    <property type="project" value="TreeGrafter"/>
</dbReference>
<feature type="transmembrane region" description="Helical" evidence="5">
    <location>
        <begin position="663"/>
        <end position="682"/>
    </location>
</feature>
<dbReference type="GO" id="GO:0006078">
    <property type="term" value="P:(1-&gt;6)-beta-D-glucan biosynthetic process"/>
    <property type="evidence" value="ECO:0007669"/>
    <property type="project" value="TreeGrafter"/>
</dbReference>
<feature type="signal peptide" evidence="6">
    <location>
        <begin position="1"/>
        <end position="16"/>
    </location>
</feature>
<dbReference type="GO" id="GO:0005886">
    <property type="term" value="C:plasma membrane"/>
    <property type="evidence" value="ECO:0007669"/>
    <property type="project" value="TreeGrafter"/>
</dbReference>
<accession>A0AAD5LUU9</accession>
<dbReference type="EMBL" id="JAKCXM010000449">
    <property type="protein sequence ID" value="KAJ0393919.1"/>
    <property type="molecule type" value="Genomic_DNA"/>
</dbReference>
<keyword evidence="3" id="KW-0325">Glycoprotein</keyword>
<dbReference type="FunFam" id="2.60.120.200:FF:000568">
    <property type="entry name" value="Uncharacterized protein"/>
    <property type="match status" value="1"/>
</dbReference>
<evidence type="ECO:0000256" key="4">
    <source>
        <dbReference type="ARBA" id="ARBA00023316"/>
    </source>
</evidence>
<evidence type="ECO:0000256" key="3">
    <source>
        <dbReference type="ARBA" id="ARBA00023180"/>
    </source>
</evidence>
<dbReference type="InterPro" id="IPR005629">
    <property type="entry name" value="Skn1/Kre6/Sbg1"/>
</dbReference>